<evidence type="ECO:0000256" key="3">
    <source>
        <dbReference type="ARBA" id="ARBA00022821"/>
    </source>
</evidence>
<dbReference type="InterPro" id="IPR036955">
    <property type="entry name" value="AP2/ERF_dom_sf"/>
</dbReference>
<evidence type="ECO:0000256" key="4">
    <source>
        <dbReference type="ARBA" id="ARBA00023015"/>
    </source>
</evidence>
<dbReference type="PANTHER" id="PTHR31190">
    <property type="entry name" value="DNA-BINDING DOMAIN"/>
    <property type="match status" value="1"/>
</dbReference>
<evidence type="ECO:0000256" key="8">
    <source>
        <dbReference type="ARBA" id="ARBA00023242"/>
    </source>
</evidence>
<keyword evidence="2" id="KW-0936">Ethylene signaling pathway</keyword>
<proteinExistence type="evidence at transcript level"/>
<comment type="subcellular location">
    <subcellularLocation>
        <location evidence="1">Nucleus</location>
    </subcellularLocation>
</comment>
<sequence length="208" mass="23852">MKTPDECFKLDLIRQHLLGDFTSADIFTSDIEPVFTSNSTCLVSDSNQTYPKDSQQDYSNRYFDSPEWETKPVIIDLDLEASHESCISDNSLSEVDTPKAYLEGTSGSYQDLTRQQMVPEVKETRHYRGVRRRSWGKFAAEIRDPNRKESRVWLGTFDTDVEAARAYDNAAFKMRGRKAILNFPLDAGKCDPPASIGRKRRRKYISCN</sequence>
<keyword evidence="3" id="KW-0611">Plant defense</keyword>
<dbReference type="SUPFAM" id="SSF54171">
    <property type="entry name" value="DNA-binding domain"/>
    <property type="match status" value="1"/>
</dbReference>
<dbReference type="PANTHER" id="PTHR31190:SF499">
    <property type="entry name" value="ETHYLENE-RESPONSIVE TRANSCRIPTION FACTOR ERF105"/>
    <property type="match status" value="1"/>
</dbReference>
<reference evidence="10" key="1">
    <citation type="submission" date="2022-08" db="EMBL/GenBank/DDBJ databases">
        <title>Phylogenomics of transcriptionally active AP2/ERF and bHLH transcription factors and their promoter regions regulating camptothecin biosynthesis in Nothapodytes nimmoniana.</title>
        <authorList>
            <person name="Godbole R.C."/>
            <person name="Pable A.A."/>
            <person name="Singh S."/>
            <person name="Barvkar V.T."/>
        </authorList>
    </citation>
    <scope>NUCLEOTIDE SEQUENCE</scope>
</reference>
<evidence type="ECO:0000256" key="5">
    <source>
        <dbReference type="ARBA" id="ARBA00023125"/>
    </source>
</evidence>
<dbReference type="Pfam" id="PF00847">
    <property type="entry name" value="AP2"/>
    <property type="match status" value="1"/>
</dbReference>
<dbReference type="InterPro" id="IPR001471">
    <property type="entry name" value="AP2/ERF_dom"/>
</dbReference>
<dbReference type="GO" id="GO:0000976">
    <property type="term" value="F:transcription cis-regulatory region binding"/>
    <property type="evidence" value="ECO:0007669"/>
    <property type="project" value="UniProtKB-ARBA"/>
</dbReference>
<dbReference type="FunFam" id="3.30.730.10:FF:000001">
    <property type="entry name" value="Ethylene-responsive transcription factor 2"/>
    <property type="match status" value="1"/>
</dbReference>
<dbReference type="EMBL" id="OP311472">
    <property type="protein sequence ID" value="WAK86000.1"/>
    <property type="molecule type" value="mRNA"/>
</dbReference>
<dbReference type="AlphaFoldDB" id="A0A9E9C639"/>
<evidence type="ECO:0000256" key="2">
    <source>
        <dbReference type="ARBA" id="ARBA00022745"/>
    </source>
</evidence>
<evidence type="ECO:0000256" key="6">
    <source>
        <dbReference type="ARBA" id="ARBA00023159"/>
    </source>
</evidence>
<dbReference type="InterPro" id="IPR044808">
    <property type="entry name" value="ERF_plant"/>
</dbReference>
<dbReference type="Gene3D" id="3.30.730.10">
    <property type="entry name" value="AP2/ERF domain"/>
    <property type="match status" value="1"/>
</dbReference>
<feature type="domain" description="AP2/ERF" evidence="9">
    <location>
        <begin position="126"/>
        <end position="184"/>
    </location>
</feature>
<dbReference type="PRINTS" id="PR00367">
    <property type="entry name" value="ETHRSPELEMNT"/>
</dbReference>
<dbReference type="InterPro" id="IPR016177">
    <property type="entry name" value="DNA-bd_dom_sf"/>
</dbReference>
<dbReference type="PROSITE" id="PS51032">
    <property type="entry name" value="AP2_ERF"/>
    <property type="match status" value="1"/>
</dbReference>
<dbReference type="GO" id="GO:0005634">
    <property type="term" value="C:nucleus"/>
    <property type="evidence" value="ECO:0007669"/>
    <property type="project" value="UniProtKB-SubCell"/>
</dbReference>
<dbReference type="SMART" id="SM00380">
    <property type="entry name" value="AP2"/>
    <property type="match status" value="1"/>
</dbReference>
<keyword evidence="8" id="KW-0539">Nucleus</keyword>
<keyword evidence="5" id="KW-0238">DNA-binding</keyword>
<evidence type="ECO:0000256" key="7">
    <source>
        <dbReference type="ARBA" id="ARBA00023163"/>
    </source>
</evidence>
<keyword evidence="7" id="KW-0804">Transcription</keyword>
<name>A0A9E9C639_NOTNI</name>
<dbReference type="GO" id="GO:0003700">
    <property type="term" value="F:DNA-binding transcription factor activity"/>
    <property type="evidence" value="ECO:0007669"/>
    <property type="project" value="InterPro"/>
</dbReference>
<evidence type="ECO:0000256" key="1">
    <source>
        <dbReference type="ARBA" id="ARBA00004123"/>
    </source>
</evidence>
<dbReference type="GO" id="GO:0006952">
    <property type="term" value="P:defense response"/>
    <property type="evidence" value="ECO:0007669"/>
    <property type="project" value="UniProtKB-KW"/>
</dbReference>
<evidence type="ECO:0000259" key="9">
    <source>
        <dbReference type="PROSITE" id="PS51032"/>
    </source>
</evidence>
<evidence type="ECO:0000313" key="10">
    <source>
        <dbReference type="EMBL" id="WAK86000.1"/>
    </source>
</evidence>
<organism evidence="10">
    <name type="scientific">Nothapodytes nimmoniana</name>
    <name type="common">Nothapodytes foetida</name>
    <dbReference type="NCBI Taxonomy" id="159386"/>
    <lineage>
        <taxon>Eukaryota</taxon>
        <taxon>Viridiplantae</taxon>
        <taxon>Streptophyta</taxon>
        <taxon>Embryophyta</taxon>
        <taxon>Tracheophyta</taxon>
        <taxon>Spermatophyta</taxon>
        <taxon>Magnoliopsida</taxon>
        <taxon>eudicotyledons</taxon>
        <taxon>Gunneridae</taxon>
        <taxon>Pentapetalae</taxon>
        <taxon>asterids</taxon>
        <taxon>lamiids</taxon>
        <taxon>Icacinales</taxon>
        <taxon>Icacinaceae</taxon>
        <taxon>Nothapodytes</taxon>
    </lineage>
</organism>
<protein>
    <submittedName>
        <fullName evidence="10">Transcription factor ERF39</fullName>
    </submittedName>
</protein>
<dbReference type="CDD" id="cd00018">
    <property type="entry name" value="AP2"/>
    <property type="match status" value="1"/>
</dbReference>
<dbReference type="GO" id="GO:0009873">
    <property type="term" value="P:ethylene-activated signaling pathway"/>
    <property type="evidence" value="ECO:0007669"/>
    <property type="project" value="UniProtKB-KW"/>
</dbReference>
<keyword evidence="6" id="KW-0010">Activator</keyword>
<keyword evidence="4" id="KW-0805">Transcription regulation</keyword>
<accession>A0A9E9C639</accession>